<evidence type="ECO:0000256" key="5">
    <source>
        <dbReference type="ARBA" id="ARBA00022516"/>
    </source>
</evidence>
<dbReference type="GO" id="GO:0005886">
    <property type="term" value="C:plasma membrane"/>
    <property type="evidence" value="ECO:0007669"/>
    <property type="project" value="TreeGrafter"/>
</dbReference>
<reference evidence="15 16" key="1">
    <citation type="submission" date="2016-10" db="EMBL/GenBank/DDBJ databases">
        <authorList>
            <person name="de Groot N.N."/>
        </authorList>
    </citation>
    <scope>NUCLEOTIDE SEQUENCE [LARGE SCALE GENOMIC DNA]</scope>
    <source>
        <strain evidence="15 16">MP1X4</strain>
    </source>
</reference>
<evidence type="ECO:0000256" key="4">
    <source>
        <dbReference type="ARBA" id="ARBA00016436"/>
    </source>
</evidence>
<dbReference type="InterPro" id="IPR027417">
    <property type="entry name" value="P-loop_NTPase"/>
</dbReference>
<keyword evidence="8 13" id="KW-0547">Nucleotide-binding</keyword>
<evidence type="ECO:0000256" key="7">
    <source>
        <dbReference type="ARBA" id="ARBA00022679"/>
    </source>
</evidence>
<proteinExistence type="inferred from homology"/>
<feature type="transmembrane region" description="Helical" evidence="14">
    <location>
        <begin position="20"/>
        <end position="40"/>
    </location>
</feature>
<dbReference type="Proteomes" id="UP000199679">
    <property type="component" value="Chromosome I"/>
</dbReference>
<dbReference type="GO" id="GO:0009245">
    <property type="term" value="P:lipid A biosynthetic process"/>
    <property type="evidence" value="ECO:0007669"/>
    <property type="project" value="UniProtKB-UniRule"/>
</dbReference>
<dbReference type="EC" id="2.7.1.130" evidence="3 13"/>
<evidence type="ECO:0000256" key="8">
    <source>
        <dbReference type="ARBA" id="ARBA00022741"/>
    </source>
</evidence>
<dbReference type="AlphaFoldDB" id="A0A1H2A7Z9"/>
<name>A0A1H2A7Z9_MUCMA</name>
<evidence type="ECO:0000256" key="10">
    <source>
        <dbReference type="ARBA" id="ARBA00022840"/>
    </source>
</evidence>
<evidence type="ECO:0000256" key="12">
    <source>
        <dbReference type="ARBA" id="ARBA00029757"/>
    </source>
</evidence>
<keyword evidence="9 13" id="KW-0418">Kinase</keyword>
<protein>
    <recommendedName>
        <fullName evidence="4 13">Tetraacyldisaccharide 4'-kinase</fullName>
        <ecNumber evidence="3 13">2.7.1.130</ecNumber>
    </recommendedName>
    <alternativeName>
        <fullName evidence="12 13">Lipid A 4'-kinase</fullName>
    </alternativeName>
</protein>
<keyword evidence="7 13" id="KW-0808">Transferase</keyword>
<dbReference type="SUPFAM" id="SSF52540">
    <property type="entry name" value="P-loop containing nucleoside triphosphate hydrolases"/>
    <property type="match status" value="1"/>
</dbReference>
<dbReference type="Pfam" id="PF02606">
    <property type="entry name" value="LpxK"/>
    <property type="match status" value="2"/>
</dbReference>
<dbReference type="HAMAP" id="MF_00409">
    <property type="entry name" value="LpxK"/>
    <property type="match status" value="1"/>
</dbReference>
<keyword evidence="14" id="KW-1133">Transmembrane helix</keyword>
<gene>
    <name evidence="13" type="primary">lpxK</name>
    <name evidence="15" type="ORF">SAMN05216490_3418</name>
</gene>
<evidence type="ECO:0000256" key="3">
    <source>
        <dbReference type="ARBA" id="ARBA00012071"/>
    </source>
</evidence>
<keyword evidence="14" id="KW-0472">Membrane</keyword>
<evidence type="ECO:0000256" key="1">
    <source>
        <dbReference type="ARBA" id="ARBA00002274"/>
    </source>
</evidence>
<dbReference type="PANTHER" id="PTHR42724">
    <property type="entry name" value="TETRAACYLDISACCHARIDE 4'-KINASE"/>
    <property type="match status" value="1"/>
</dbReference>
<sequence length="396" mass="44637">MVLGEKNKIVISLRQYMKYLRWLLFPFSLIYGLVVVIRNWCYDAGIFKSYSAEVPVISVGNLDVGGAGKSPMTEYLIRLFKDEYKLATLSRGYGRATKGYVVVKSKVKSQKSKVENSDLLATHNTQPTTVHTPHATRHTTLTTAQQIGDEPAQFAQKFPDITVAVCEARVEGIKQLQDEHDLIILDDAYQHRAVKPGLSILLFDYNRVNEPHLLLPAGNLREPFSGRKRADVIIISKCPAELSADEQSTIIKRIKPFEYQQVFFTSIAYQPLQDLEGNAADVSITGNTTVFLLTGIANADPLIRYIKRGTSHIIHHNYPDHHRFSLKNISKLASEFSACTSKNKLIITTEKDAQRLVEHELLPLVKQLPVLVMPIGVNFLNGTQQQFNNFVINYVR</sequence>
<evidence type="ECO:0000256" key="14">
    <source>
        <dbReference type="SAM" id="Phobius"/>
    </source>
</evidence>
<dbReference type="EMBL" id="LT629740">
    <property type="protein sequence ID" value="SDT42105.1"/>
    <property type="molecule type" value="Genomic_DNA"/>
</dbReference>
<dbReference type="PANTHER" id="PTHR42724:SF1">
    <property type="entry name" value="TETRAACYLDISACCHARIDE 4'-KINASE, MITOCHONDRIAL-RELATED"/>
    <property type="match status" value="1"/>
</dbReference>
<comment type="catalytic activity">
    <reaction evidence="13">
        <text>a lipid A disaccharide + ATP = a lipid IVA + ADP + H(+)</text>
        <dbReference type="Rhea" id="RHEA:67840"/>
        <dbReference type="ChEBI" id="CHEBI:15378"/>
        <dbReference type="ChEBI" id="CHEBI:30616"/>
        <dbReference type="ChEBI" id="CHEBI:176343"/>
        <dbReference type="ChEBI" id="CHEBI:176425"/>
        <dbReference type="ChEBI" id="CHEBI:456216"/>
        <dbReference type="EC" id="2.7.1.130"/>
    </reaction>
</comment>
<comment type="caution">
    <text evidence="13">Lacks conserved residue(s) required for the propagation of feature annotation.</text>
</comment>
<dbReference type="GO" id="GO:0005524">
    <property type="term" value="F:ATP binding"/>
    <property type="evidence" value="ECO:0007669"/>
    <property type="project" value="UniProtKB-UniRule"/>
</dbReference>
<dbReference type="InterPro" id="IPR003758">
    <property type="entry name" value="LpxK"/>
</dbReference>
<dbReference type="STRING" id="652787.SAMN05216490_3418"/>
<keyword evidence="10 13" id="KW-0067">ATP-binding</keyword>
<dbReference type="GO" id="GO:0009029">
    <property type="term" value="F:lipid-A 4'-kinase activity"/>
    <property type="evidence" value="ECO:0007669"/>
    <property type="project" value="UniProtKB-UniRule"/>
</dbReference>
<keyword evidence="11 13" id="KW-0443">Lipid metabolism</keyword>
<evidence type="ECO:0000313" key="16">
    <source>
        <dbReference type="Proteomes" id="UP000199679"/>
    </source>
</evidence>
<evidence type="ECO:0000256" key="9">
    <source>
        <dbReference type="ARBA" id="ARBA00022777"/>
    </source>
</evidence>
<comment type="function">
    <text evidence="1 13">Transfers the gamma-phosphate of ATP to the 4'-position of a tetraacyldisaccharide 1-phosphate intermediate (termed DS-1-P) to form tetraacyldisaccharide 1,4'-bis-phosphate (lipid IVA).</text>
</comment>
<comment type="similarity">
    <text evidence="13">Belongs to the LpxK family.</text>
</comment>
<evidence type="ECO:0000256" key="13">
    <source>
        <dbReference type="HAMAP-Rule" id="MF_00409"/>
    </source>
</evidence>
<organism evidence="15 16">
    <name type="scientific">Mucilaginibacter mallensis</name>
    <dbReference type="NCBI Taxonomy" id="652787"/>
    <lineage>
        <taxon>Bacteria</taxon>
        <taxon>Pseudomonadati</taxon>
        <taxon>Bacteroidota</taxon>
        <taxon>Sphingobacteriia</taxon>
        <taxon>Sphingobacteriales</taxon>
        <taxon>Sphingobacteriaceae</taxon>
        <taxon>Mucilaginibacter</taxon>
    </lineage>
</organism>
<keyword evidence="14" id="KW-0812">Transmembrane</keyword>
<keyword evidence="16" id="KW-1185">Reference proteome</keyword>
<accession>A0A1H2A7Z9</accession>
<keyword evidence="5 13" id="KW-0444">Lipid biosynthesis</keyword>
<dbReference type="UniPathway" id="UPA00359">
    <property type="reaction ID" value="UER00482"/>
</dbReference>
<evidence type="ECO:0000256" key="6">
    <source>
        <dbReference type="ARBA" id="ARBA00022556"/>
    </source>
</evidence>
<evidence type="ECO:0000256" key="11">
    <source>
        <dbReference type="ARBA" id="ARBA00023098"/>
    </source>
</evidence>
<comment type="pathway">
    <text evidence="2 13">Glycolipid biosynthesis; lipid IV(A) biosynthesis; lipid IV(A) from (3R)-3-hydroxytetradecanoyl-[acyl-carrier-protein] and UDP-N-acetyl-alpha-D-glucosamine: step 6/6.</text>
</comment>
<evidence type="ECO:0000256" key="2">
    <source>
        <dbReference type="ARBA" id="ARBA00004870"/>
    </source>
</evidence>
<evidence type="ECO:0000313" key="15">
    <source>
        <dbReference type="EMBL" id="SDT42105.1"/>
    </source>
</evidence>
<dbReference type="GO" id="GO:0009244">
    <property type="term" value="P:lipopolysaccharide core region biosynthetic process"/>
    <property type="evidence" value="ECO:0007669"/>
    <property type="project" value="TreeGrafter"/>
</dbReference>
<keyword evidence="6 13" id="KW-0441">Lipid A biosynthesis</keyword>